<proteinExistence type="predicted"/>
<feature type="compositionally biased region" description="Polar residues" evidence="1">
    <location>
        <begin position="29"/>
        <end position="48"/>
    </location>
</feature>
<dbReference type="Proteomes" id="UP000701801">
    <property type="component" value="Unassembled WGS sequence"/>
</dbReference>
<keyword evidence="2" id="KW-0472">Membrane</keyword>
<dbReference type="OrthoDB" id="10291560at2759"/>
<sequence length="175" mass="20378">MPSMLRTFCPPSKSTRFVRNSSSPRIFSVSQVRSLSNNPKSKSQQRNEPPNPNSRKDKQQFSPPRKPLSKYVWRIIGPSSHTMMRYAKNKCEQRISMFWGLAFNAPMNTFSFLMIFVVLFFAIEMDIRNWLHEKRDRHGKKERSRFYNGAGNEVGEGEFMWMGKPSNGEYGGRKG</sequence>
<evidence type="ECO:0000313" key="3">
    <source>
        <dbReference type="EMBL" id="CAG8981476.1"/>
    </source>
</evidence>
<feature type="transmembrane region" description="Helical" evidence="2">
    <location>
        <begin position="98"/>
        <end position="123"/>
    </location>
</feature>
<organism evidence="3 4">
    <name type="scientific">Hymenoscyphus albidus</name>
    <dbReference type="NCBI Taxonomy" id="595503"/>
    <lineage>
        <taxon>Eukaryota</taxon>
        <taxon>Fungi</taxon>
        <taxon>Dikarya</taxon>
        <taxon>Ascomycota</taxon>
        <taxon>Pezizomycotina</taxon>
        <taxon>Leotiomycetes</taxon>
        <taxon>Helotiales</taxon>
        <taxon>Helotiaceae</taxon>
        <taxon>Hymenoscyphus</taxon>
    </lineage>
</organism>
<dbReference type="EMBL" id="CAJVRM010000485">
    <property type="protein sequence ID" value="CAG8981476.1"/>
    <property type="molecule type" value="Genomic_DNA"/>
</dbReference>
<evidence type="ECO:0000313" key="4">
    <source>
        <dbReference type="Proteomes" id="UP000701801"/>
    </source>
</evidence>
<dbReference type="AlphaFoldDB" id="A0A9N9LZJ9"/>
<protein>
    <submittedName>
        <fullName evidence="3">Uncharacterized protein</fullName>
    </submittedName>
</protein>
<reference evidence="3" key="1">
    <citation type="submission" date="2021-07" db="EMBL/GenBank/DDBJ databases">
        <authorList>
            <person name="Durling M."/>
        </authorList>
    </citation>
    <scope>NUCLEOTIDE SEQUENCE</scope>
</reference>
<gene>
    <name evidence="3" type="ORF">HYALB_00003047</name>
</gene>
<keyword evidence="2" id="KW-1133">Transmembrane helix</keyword>
<evidence type="ECO:0000256" key="1">
    <source>
        <dbReference type="SAM" id="MobiDB-lite"/>
    </source>
</evidence>
<feature type="region of interest" description="Disordered" evidence="1">
    <location>
        <begin position="29"/>
        <end position="66"/>
    </location>
</feature>
<name>A0A9N9LZJ9_9HELO</name>
<keyword evidence="2" id="KW-0812">Transmembrane</keyword>
<evidence type="ECO:0000256" key="2">
    <source>
        <dbReference type="SAM" id="Phobius"/>
    </source>
</evidence>
<accession>A0A9N9LZJ9</accession>
<keyword evidence="4" id="KW-1185">Reference proteome</keyword>
<comment type="caution">
    <text evidence="3">The sequence shown here is derived from an EMBL/GenBank/DDBJ whole genome shotgun (WGS) entry which is preliminary data.</text>
</comment>